<sequence length="299" mass="33170">MLPLTYDKGGIFLMTHLTKLTDTYTLANGVEIPIVGFGTWQTPDGDVAKSSVEAALKAGYRHIDTAAAYGNEESVGAGLKASGLKREDYFLTTKLWNADHGYEAAKKALDTSLQKLGVDYVDLYLIHWPNPAAFRDNWAEANADSWRAMEEALEAGKVRAIGVSNFRPKHLDELLKTAKVTPMVNQIFLNPSDLQPEVVAYNDAHNILSEAYSPLGTGKIFEVEALQKMAERYNRSVAQIVLRWSLQHGFLPLPKSVHEDRIIQNGQLFDFELSHHDMTLIDDLHGVAGLATDPDTTNF</sequence>
<dbReference type="PRINTS" id="PR00069">
    <property type="entry name" value="ALDKETRDTASE"/>
</dbReference>
<comment type="caution">
    <text evidence="8">The sequence shown here is derived from an EMBL/GenBank/DDBJ whole genome shotgun (WGS) entry which is preliminary data.</text>
</comment>
<evidence type="ECO:0000256" key="3">
    <source>
        <dbReference type="ARBA" id="ARBA00023002"/>
    </source>
</evidence>
<dbReference type="STRING" id="1423727.FC34_GL001446"/>
<keyword evidence="3" id="KW-0560">Oxidoreductase</keyword>
<dbReference type="PIRSF" id="PIRSF000097">
    <property type="entry name" value="AKR"/>
    <property type="match status" value="1"/>
</dbReference>
<reference evidence="8 9" key="1">
    <citation type="journal article" date="2015" name="Genome Announc.">
        <title>Expanding the biotechnology potential of lactobacilli through comparative genomics of 213 strains and associated genera.</title>
        <authorList>
            <person name="Sun Z."/>
            <person name="Harris H.M."/>
            <person name="McCann A."/>
            <person name="Guo C."/>
            <person name="Argimon S."/>
            <person name="Zhang W."/>
            <person name="Yang X."/>
            <person name="Jeffery I.B."/>
            <person name="Cooney J.C."/>
            <person name="Kagawa T.F."/>
            <person name="Liu W."/>
            <person name="Song Y."/>
            <person name="Salvetti E."/>
            <person name="Wrobel A."/>
            <person name="Rasinkangas P."/>
            <person name="Parkhill J."/>
            <person name="Rea M.C."/>
            <person name="O'Sullivan O."/>
            <person name="Ritari J."/>
            <person name="Douillard F.P."/>
            <person name="Paul Ross R."/>
            <person name="Yang R."/>
            <person name="Briner A.E."/>
            <person name="Felis G.E."/>
            <person name="de Vos W.M."/>
            <person name="Barrangou R."/>
            <person name="Klaenhammer T.R."/>
            <person name="Caufield P.W."/>
            <person name="Cui Y."/>
            <person name="Zhang H."/>
            <person name="O'Toole P.W."/>
        </authorList>
    </citation>
    <scope>NUCLEOTIDE SEQUENCE [LARGE SCALE GENOMIC DNA]</scope>
    <source>
        <strain evidence="8 9">DSM 23927</strain>
    </source>
</reference>
<dbReference type="GO" id="GO:0016616">
    <property type="term" value="F:oxidoreductase activity, acting on the CH-OH group of donors, NAD or NADP as acceptor"/>
    <property type="evidence" value="ECO:0007669"/>
    <property type="project" value="UniProtKB-ARBA"/>
</dbReference>
<dbReference type="PANTHER" id="PTHR43827">
    <property type="entry name" value="2,5-DIKETO-D-GLUCONIC ACID REDUCTASE"/>
    <property type="match status" value="1"/>
</dbReference>
<dbReference type="SUPFAM" id="SSF51430">
    <property type="entry name" value="NAD(P)-linked oxidoreductase"/>
    <property type="match status" value="1"/>
</dbReference>
<dbReference type="AlphaFoldDB" id="A0A0R2AYE4"/>
<dbReference type="EMBL" id="AYZQ01000003">
    <property type="protein sequence ID" value="KRM71786.1"/>
    <property type="molecule type" value="Genomic_DNA"/>
</dbReference>
<keyword evidence="9" id="KW-1185">Reference proteome</keyword>
<name>A0A0R2AYE4_9LACO</name>
<feature type="site" description="Lowers pKa of active site Tyr" evidence="6">
    <location>
        <position position="94"/>
    </location>
</feature>
<evidence type="ECO:0000256" key="1">
    <source>
        <dbReference type="ARBA" id="ARBA00007905"/>
    </source>
</evidence>
<dbReference type="Proteomes" id="UP000051672">
    <property type="component" value="Unassembled WGS sequence"/>
</dbReference>
<feature type="domain" description="NADP-dependent oxidoreductase" evidence="7">
    <location>
        <begin position="35"/>
        <end position="284"/>
    </location>
</feature>
<dbReference type="Gene3D" id="3.20.20.100">
    <property type="entry name" value="NADP-dependent oxidoreductase domain"/>
    <property type="match status" value="1"/>
</dbReference>
<keyword evidence="2" id="KW-0521">NADP</keyword>
<evidence type="ECO:0000256" key="2">
    <source>
        <dbReference type="ARBA" id="ARBA00022857"/>
    </source>
</evidence>
<dbReference type="PANTHER" id="PTHR43827:SF3">
    <property type="entry name" value="NADP-DEPENDENT OXIDOREDUCTASE DOMAIN-CONTAINING PROTEIN"/>
    <property type="match status" value="1"/>
</dbReference>
<gene>
    <name evidence="8" type="ORF">FC34_GL001446</name>
</gene>
<dbReference type="PROSITE" id="PS00063">
    <property type="entry name" value="ALDOKETO_REDUCTASE_3"/>
    <property type="match status" value="1"/>
</dbReference>
<protein>
    <submittedName>
        <fullName evidence="8">Aldo keto reductase family oxidoreductase</fullName>
    </submittedName>
</protein>
<evidence type="ECO:0000313" key="8">
    <source>
        <dbReference type="EMBL" id="KRM71786.1"/>
    </source>
</evidence>
<organism evidence="8 9">
    <name type="scientific">Lacticaseibacillus brantae DSM 23927</name>
    <dbReference type="NCBI Taxonomy" id="1423727"/>
    <lineage>
        <taxon>Bacteria</taxon>
        <taxon>Bacillati</taxon>
        <taxon>Bacillota</taxon>
        <taxon>Bacilli</taxon>
        <taxon>Lactobacillales</taxon>
        <taxon>Lactobacillaceae</taxon>
        <taxon>Lacticaseibacillus</taxon>
    </lineage>
</organism>
<dbReference type="PROSITE" id="PS00062">
    <property type="entry name" value="ALDOKETO_REDUCTASE_2"/>
    <property type="match status" value="1"/>
</dbReference>
<accession>A0A0R2AYE4</accession>
<dbReference type="PROSITE" id="PS00798">
    <property type="entry name" value="ALDOKETO_REDUCTASE_1"/>
    <property type="match status" value="1"/>
</dbReference>
<dbReference type="InterPro" id="IPR020471">
    <property type="entry name" value="AKR"/>
</dbReference>
<proteinExistence type="inferred from homology"/>
<feature type="active site" description="Proton donor" evidence="4">
    <location>
        <position position="69"/>
    </location>
</feature>
<dbReference type="InterPro" id="IPR018170">
    <property type="entry name" value="Aldo/ket_reductase_CS"/>
</dbReference>
<evidence type="ECO:0000259" key="7">
    <source>
        <dbReference type="Pfam" id="PF00248"/>
    </source>
</evidence>
<evidence type="ECO:0000256" key="5">
    <source>
        <dbReference type="PIRSR" id="PIRSR000097-2"/>
    </source>
</evidence>
<dbReference type="PATRIC" id="fig|1423727.3.peg.1465"/>
<dbReference type="Pfam" id="PF00248">
    <property type="entry name" value="Aldo_ket_red"/>
    <property type="match status" value="1"/>
</dbReference>
<evidence type="ECO:0000256" key="6">
    <source>
        <dbReference type="PIRSR" id="PIRSR000097-3"/>
    </source>
</evidence>
<dbReference type="CDD" id="cd19071">
    <property type="entry name" value="AKR_AKR1-5-like"/>
    <property type="match status" value="1"/>
</dbReference>
<comment type="similarity">
    <text evidence="1">Belongs to the aldo/keto reductase family.</text>
</comment>
<evidence type="ECO:0000256" key="4">
    <source>
        <dbReference type="PIRSR" id="PIRSR000097-1"/>
    </source>
</evidence>
<dbReference type="InterPro" id="IPR023210">
    <property type="entry name" value="NADP_OxRdtase_dom"/>
</dbReference>
<dbReference type="FunFam" id="3.20.20.100:FF:000015">
    <property type="entry name" value="Oxidoreductase, aldo/keto reductase family"/>
    <property type="match status" value="1"/>
</dbReference>
<dbReference type="InterPro" id="IPR036812">
    <property type="entry name" value="NAD(P)_OxRdtase_dom_sf"/>
</dbReference>
<evidence type="ECO:0000313" key="9">
    <source>
        <dbReference type="Proteomes" id="UP000051672"/>
    </source>
</evidence>
<feature type="binding site" evidence="5">
    <location>
        <position position="127"/>
    </location>
    <ligand>
        <name>substrate</name>
    </ligand>
</feature>